<keyword evidence="9" id="KW-0175">Coiled coil</keyword>
<protein>
    <recommendedName>
        <fullName evidence="7">DNA topoisomerase 4 subunit A</fullName>
        <ecNumber evidence="7">5.6.2.2</ecNumber>
    </recommendedName>
    <alternativeName>
        <fullName evidence="7">Topoisomerase IV subunit A</fullName>
    </alternativeName>
</protein>
<comment type="catalytic activity">
    <reaction evidence="1 7 8">
        <text>ATP-dependent breakage, passage and rejoining of double-stranded DNA.</text>
        <dbReference type="EC" id="5.6.2.2"/>
    </reaction>
</comment>
<accession>A0A5R8QAL1</accession>
<gene>
    <name evidence="7 12" type="primary">parC</name>
    <name evidence="12" type="ORF">FEZ08_07870</name>
</gene>
<dbReference type="SUPFAM" id="SSF56719">
    <property type="entry name" value="Type II DNA topoisomerase"/>
    <property type="match status" value="1"/>
</dbReference>
<feature type="region of interest" description="Disordered" evidence="10">
    <location>
        <begin position="827"/>
        <end position="884"/>
    </location>
</feature>
<dbReference type="Gene3D" id="2.120.10.90">
    <property type="entry name" value="DNA gyrase/topoisomerase IV, subunit A, C-terminal"/>
    <property type="match status" value="1"/>
</dbReference>
<dbReference type="PROSITE" id="PS52040">
    <property type="entry name" value="TOPO_IIA"/>
    <property type="match status" value="1"/>
</dbReference>
<feature type="active site" description="O-(5'-phospho-DNA)-tyrosine intermediate" evidence="7 8">
    <location>
        <position position="121"/>
    </location>
</feature>
<comment type="subunit">
    <text evidence="7">Heterotetramer composed of ParC and ParE.</text>
</comment>
<dbReference type="InterPro" id="IPR035516">
    <property type="entry name" value="Gyrase/topoIV_suA_C"/>
</dbReference>
<dbReference type="PANTHER" id="PTHR43493">
    <property type="entry name" value="DNA GYRASE/TOPOISOMERASE SUBUNIT A"/>
    <property type="match status" value="1"/>
</dbReference>
<feature type="site" description="Interaction with DNA" evidence="7">
    <location>
        <position position="41"/>
    </location>
</feature>
<dbReference type="GO" id="GO:0034335">
    <property type="term" value="F:DNA negative supercoiling activity"/>
    <property type="evidence" value="ECO:0007669"/>
    <property type="project" value="UniProtKB-ARBA"/>
</dbReference>
<dbReference type="Pfam" id="PF03989">
    <property type="entry name" value="DNA_gyraseA_C"/>
    <property type="match status" value="4"/>
</dbReference>
<dbReference type="InterPro" id="IPR013760">
    <property type="entry name" value="Topo_IIA-like_dom_sf"/>
</dbReference>
<dbReference type="Gene3D" id="3.30.1360.40">
    <property type="match status" value="1"/>
</dbReference>
<dbReference type="NCBIfam" id="NF004044">
    <property type="entry name" value="PRK05561.1"/>
    <property type="match status" value="1"/>
</dbReference>
<sequence>MSTETKILRETLESIMGERFGRYSKYIIQDRALPDARDGLKPVQRRILYAMYKEGNTSEKAFRKSAKTVGNVIGNYHPHGDSSVYEAMVRLSQDWKMRQLLVEMHGNNGSVDGDGAAAMRYTEARLSKISGELLRDIEKQTVDFVPNFDDSINEPTVLPARYPNLLVNGSTGISAGYATDIPPHNLHEIIDATIYRLKHPSAKLEKLMEFVQGPDFPTGAIVQGIEGIEQAFRTGRGRVIIRSKLEVIPGTKKQIIVTEIPYEVNKANLVRRIDEICAAKTLDGFIEVRDESDRQGLRIALDLKKDADHELILNYLYKNTDLQKAYNYNMVAIAHGRPETMGLIPLLDAYINHQIDVVTRRSNYDLRIAKDRQHIVEGLIKAISILDEVIATIRASKDRKDAIENLIAKYEFTNRQAEAIVQLQLYRLTNTDIVSLEAEHKELDEKILFLKSLLEDEAELRKEVVRELKETKDSFPAPRLSRIEHEVTEIKLSTEALISKREGIVTMTREGYVKFTTQRSFAASNQEDYGLKAGDHLIGQFQMENQQVLLAFTSGGNYLYIPVHILPEIRWKDIGQHINNLIQYNTNEKIIAVFAADELSDQQIVTTVSKNGMIKSSLLSDFALQRYSRATAAMTLKGDDEVTTVLMGTEQSQFVLMSKAGYMIVFSQAEVPVVKVKAAGVKAMKLGADDQVATAVATNSGDQFILVTGRATAKRLAVDELEYTGRYKKGYMCLNRVKQNPYEIISAFIYDNESNMVLFNQEEQVATFACREVKKQGLETGGMSIHDGDIDAVYLEAATRIIEKNTDKPKPTKALLDDVDSILESLQQSLTKEPNPEAKPVTEPAPISPKASSVTKQPEPEPEQAEEEDPKVFTIDDFLDDDFE</sequence>
<dbReference type="Proteomes" id="UP000306912">
    <property type="component" value="Unassembled WGS sequence"/>
</dbReference>
<dbReference type="InterPro" id="IPR005741">
    <property type="entry name" value="TopoIV_A_Gpos"/>
</dbReference>
<dbReference type="FunFam" id="3.30.1360.40:FF:000002">
    <property type="entry name" value="DNA gyrase subunit A"/>
    <property type="match status" value="1"/>
</dbReference>
<dbReference type="EMBL" id="VBWP01000006">
    <property type="protein sequence ID" value="TLG72956.1"/>
    <property type="molecule type" value="Genomic_DNA"/>
</dbReference>
<keyword evidence="6 7" id="KW-0413">Isomerase</keyword>
<dbReference type="Pfam" id="PF00521">
    <property type="entry name" value="DNA_topoisoIV"/>
    <property type="match status" value="1"/>
</dbReference>
<dbReference type="InterPro" id="IPR013757">
    <property type="entry name" value="Topo_IIA_A_a_sf"/>
</dbReference>
<evidence type="ECO:0000256" key="5">
    <source>
        <dbReference type="ARBA" id="ARBA00023136"/>
    </source>
</evidence>
<dbReference type="OrthoDB" id="9806486at2"/>
<dbReference type="GO" id="GO:0006265">
    <property type="term" value="P:DNA topological change"/>
    <property type="evidence" value="ECO:0007669"/>
    <property type="project" value="UniProtKB-UniRule"/>
</dbReference>
<name>A0A5R8QAL1_9FIRM</name>
<keyword evidence="2 7" id="KW-1003">Cell membrane</keyword>
<evidence type="ECO:0000256" key="6">
    <source>
        <dbReference type="ARBA" id="ARBA00023235"/>
    </source>
</evidence>
<feature type="site" description="Interaction with DNA" evidence="7">
    <location>
        <position position="77"/>
    </location>
</feature>
<comment type="caution">
    <text evidence="12">The sequence shown here is derived from an EMBL/GenBank/DDBJ whole genome shotgun (WGS) entry which is preliminary data.</text>
</comment>
<evidence type="ECO:0000256" key="7">
    <source>
        <dbReference type="HAMAP-Rule" id="MF_00937"/>
    </source>
</evidence>
<dbReference type="PANTHER" id="PTHR43493:SF9">
    <property type="entry name" value="DNA TOPOISOMERASE 4 SUBUNIT A"/>
    <property type="match status" value="1"/>
</dbReference>
<evidence type="ECO:0000256" key="1">
    <source>
        <dbReference type="ARBA" id="ARBA00000185"/>
    </source>
</evidence>
<evidence type="ECO:0000313" key="13">
    <source>
        <dbReference type="Proteomes" id="UP000306912"/>
    </source>
</evidence>
<dbReference type="GO" id="GO:0007059">
    <property type="term" value="P:chromosome segregation"/>
    <property type="evidence" value="ECO:0007669"/>
    <property type="project" value="UniProtKB-UniRule"/>
</dbReference>
<dbReference type="InterPro" id="IPR013758">
    <property type="entry name" value="Topo_IIA_A/C_ab"/>
</dbReference>
<dbReference type="GO" id="GO:0005737">
    <property type="term" value="C:cytoplasm"/>
    <property type="evidence" value="ECO:0007669"/>
    <property type="project" value="TreeGrafter"/>
</dbReference>
<dbReference type="GO" id="GO:0003677">
    <property type="term" value="F:DNA binding"/>
    <property type="evidence" value="ECO:0007669"/>
    <property type="project" value="UniProtKB-UniRule"/>
</dbReference>
<evidence type="ECO:0000256" key="4">
    <source>
        <dbReference type="ARBA" id="ARBA00023125"/>
    </source>
</evidence>
<dbReference type="AlphaFoldDB" id="A0A5R8QAL1"/>
<feature type="site" description="Interaction with DNA" evidence="7">
    <location>
        <position position="90"/>
    </location>
</feature>
<keyword evidence="3 7" id="KW-0799">Topoisomerase</keyword>
<dbReference type="GO" id="GO:0005694">
    <property type="term" value="C:chromosome"/>
    <property type="evidence" value="ECO:0007669"/>
    <property type="project" value="InterPro"/>
</dbReference>
<keyword evidence="5 7" id="KW-0472">Membrane</keyword>
<feature type="domain" description="Topo IIA-type catalytic" evidence="11">
    <location>
        <begin position="33"/>
        <end position="497"/>
    </location>
</feature>
<dbReference type="Gene3D" id="3.90.199.10">
    <property type="entry name" value="Topoisomerase II, domain 5"/>
    <property type="match status" value="1"/>
</dbReference>
<dbReference type="SUPFAM" id="SSF101904">
    <property type="entry name" value="GyrA/ParC C-terminal domain-like"/>
    <property type="match status" value="1"/>
</dbReference>
<dbReference type="EC" id="5.6.2.2" evidence="7"/>
<evidence type="ECO:0000256" key="9">
    <source>
        <dbReference type="SAM" id="Coils"/>
    </source>
</evidence>
<dbReference type="SMART" id="SM00434">
    <property type="entry name" value="TOP4c"/>
    <property type="match status" value="1"/>
</dbReference>
<feature type="site" description="Interaction with DNA" evidence="7">
    <location>
        <position position="96"/>
    </location>
</feature>
<comment type="similarity">
    <text evidence="7">Belongs to the type II topoisomerase GyrA/ParC subunit family. ParC type 2 subfamily.</text>
</comment>
<evidence type="ECO:0000259" key="11">
    <source>
        <dbReference type="PROSITE" id="PS52040"/>
    </source>
</evidence>
<dbReference type="NCBIfam" id="TIGR01061">
    <property type="entry name" value="parC_Gpos"/>
    <property type="match status" value="1"/>
</dbReference>
<feature type="site" description="Transition state stabilizer" evidence="7">
    <location>
        <position position="120"/>
    </location>
</feature>
<dbReference type="InterPro" id="IPR050220">
    <property type="entry name" value="Type_II_DNA_Topoisomerases"/>
</dbReference>
<dbReference type="GO" id="GO:0009330">
    <property type="term" value="C:DNA topoisomerase type II (double strand cut, ATP-hydrolyzing) complex"/>
    <property type="evidence" value="ECO:0007669"/>
    <property type="project" value="TreeGrafter"/>
</dbReference>
<proteinExistence type="inferred from homology"/>
<keyword evidence="4 7" id="KW-0238">DNA-binding</keyword>
<feature type="coiled-coil region" evidence="9">
    <location>
        <begin position="426"/>
        <end position="474"/>
    </location>
</feature>
<dbReference type="GO" id="GO:0019897">
    <property type="term" value="C:extrinsic component of plasma membrane"/>
    <property type="evidence" value="ECO:0007669"/>
    <property type="project" value="UniProtKB-UniRule"/>
</dbReference>
<dbReference type="InParanoid" id="A0A5R8QAL1"/>
<dbReference type="Gene3D" id="1.10.268.10">
    <property type="entry name" value="Topoisomerase, domain 3"/>
    <property type="match status" value="1"/>
</dbReference>
<organism evidence="12 13">
    <name type="scientific">Culicoidibacter larvae</name>
    <dbReference type="NCBI Taxonomy" id="2579976"/>
    <lineage>
        <taxon>Bacteria</taxon>
        <taxon>Bacillati</taxon>
        <taxon>Bacillota</taxon>
        <taxon>Culicoidibacteria</taxon>
        <taxon>Culicoidibacterales</taxon>
        <taxon>Culicoidibacteraceae</taxon>
        <taxon>Culicoidibacter</taxon>
    </lineage>
</organism>
<dbReference type="FunFam" id="3.90.199.10:FF:000001">
    <property type="entry name" value="DNA gyrase subunit A"/>
    <property type="match status" value="1"/>
</dbReference>
<dbReference type="HAMAP" id="MF_00937">
    <property type="entry name" value="ParC_type2"/>
    <property type="match status" value="1"/>
</dbReference>
<dbReference type="RefSeq" id="WP_138191182.1">
    <property type="nucleotide sequence ID" value="NZ_VBWP01000006.1"/>
</dbReference>
<evidence type="ECO:0000313" key="12">
    <source>
        <dbReference type="EMBL" id="TLG72956.1"/>
    </source>
</evidence>
<dbReference type="FunFam" id="1.10.268.10:FF:000001">
    <property type="entry name" value="DNA gyrase subunit A"/>
    <property type="match status" value="1"/>
</dbReference>
<comment type="subcellular location">
    <subcellularLocation>
        <location evidence="7">Cell membrane</location>
        <topology evidence="7">Peripheral membrane protein</topology>
    </subcellularLocation>
</comment>
<reference evidence="12 13" key="1">
    <citation type="submission" date="2019-05" db="EMBL/GenBank/DDBJ databases">
        <title>Culicoidintestinum kansasii gen. nov., sp. nov. from the gastrointestinal tract of the biting midge, Culicoides sonorensis.</title>
        <authorList>
            <person name="Neupane S."/>
            <person name="Ghosh A."/>
            <person name="Gunther S."/>
            <person name="Martin K."/>
            <person name="Zurek L."/>
        </authorList>
    </citation>
    <scope>NUCLEOTIDE SEQUENCE [LARGE SCALE GENOMIC DNA]</scope>
    <source>
        <strain evidence="12 13">CS-1</strain>
    </source>
</reference>
<evidence type="ECO:0000256" key="3">
    <source>
        <dbReference type="ARBA" id="ARBA00023029"/>
    </source>
</evidence>
<evidence type="ECO:0000256" key="8">
    <source>
        <dbReference type="PROSITE-ProRule" id="PRU01384"/>
    </source>
</evidence>
<dbReference type="GO" id="GO:0005524">
    <property type="term" value="F:ATP binding"/>
    <property type="evidence" value="ECO:0007669"/>
    <property type="project" value="InterPro"/>
</dbReference>
<evidence type="ECO:0000256" key="2">
    <source>
        <dbReference type="ARBA" id="ARBA00022475"/>
    </source>
</evidence>
<comment type="function">
    <text evidence="7">Topoisomerase IV is essential for chromosome segregation. It relaxes supercoiled DNA. Performs the decatenation events required during the replication of a circular DNA molecule.</text>
</comment>
<dbReference type="FunCoup" id="A0A5R8QAL1">
    <property type="interactions" value="10"/>
</dbReference>
<dbReference type="InterPro" id="IPR002205">
    <property type="entry name" value="Topo_IIA_dom_A"/>
</dbReference>
<dbReference type="InterPro" id="IPR006691">
    <property type="entry name" value="GyrA/parC_rep"/>
</dbReference>
<keyword evidence="13" id="KW-1185">Reference proteome</keyword>
<dbReference type="CDD" id="cd00187">
    <property type="entry name" value="TOP4c"/>
    <property type="match status" value="1"/>
</dbReference>
<evidence type="ECO:0000256" key="10">
    <source>
        <dbReference type="SAM" id="MobiDB-lite"/>
    </source>
</evidence>
<feature type="compositionally biased region" description="Acidic residues" evidence="10">
    <location>
        <begin position="860"/>
        <end position="869"/>
    </location>
</feature>
<feature type="site" description="Interaction with DNA" evidence="7">
    <location>
        <position position="79"/>
    </location>
</feature>